<evidence type="ECO:0000256" key="1">
    <source>
        <dbReference type="SAM" id="MobiDB-lite"/>
    </source>
</evidence>
<evidence type="ECO:0000313" key="3">
    <source>
        <dbReference type="Proteomes" id="UP000606974"/>
    </source>
</evidence>
<feature type="region of interest" description="Disordered" evidence="1">
    <location>
        <begin position="48"/>
        <end position="80"/>
    </location>
</feature>
<organism evidence="2 3">
    <name type="scientific">Endocarpon pusillum</name>
    <dbReference type="NCBI Taxonomy" id="364733"/>
    <lineage>
        <taxon>Eukaryota</taxon>
        <taxon>Fungi</taxon>
        <taxon>Dikarya</taxon>
        <taxon>Ascomycota</taxon>
        <taxon>Pezizomycotina</taxon>
        <taxon>Eurotiomycetes</taxon>
        <taxon>Chaetothyriomycetidae</taxon>
        <taxon>Verrucariales</taxon>
        <taxon>Verrucariaceae</taxon>
        <taxon>Endocarpon</taxon>
    </lineage>
</organism>
<sequence length="80" mass="9041">MSTSTFDARSLSIKSTSRAHCVESGPQAYRFTISRLLNSGARLRGYREDLRQSKKARLKKRGRERRRQGRGGKLETAEGA</sequence>
<feature type="compositionally biased region" description="Basic residues" evidence="1">
    <location>
        <begin position="53"/>
        <end position="70"/>
    </location>
</feature>
<accession>A0A8H7E151</accession>
<name>A0A8H7E151_9EURO</name>
<proteinExistence type="predicted"/>
<evidence type="ECO:0000313" key="2">
    <source>
        <dbReference type="EMBL" id="KAF7502616.1"/>
    </source>
</evidence>
<protein>
    <submittedName>
        <fullName evidence="2">Uncharacterized protein</fullName>
    </submittedName>
</protein>
<gene>
    <name evidence="2" type="ORF">GJ744_005432</name>
</gene>
<dbReference type="AlphaFoldDB" id="A0A8H7E151"/>
<dbReference type="Proteomes" id="UP000606974">
    <property type="component" value="Unassembled WGS sequence"/>
</dbReference>
<reference evidence="2" key="1">
    <citation type="submission" date="2020-02" db="EMBL/GenBank/DDBJ databases">
        <authorList>
            <person name="Palmer J.M."/>
        </authorList>
    </citation>
    <scope>NUCLEOTIDE SEQUENCE</scope>
    <source>
        <strain evidence="2">EPUS1.4</strain>
        <tissue evidence="2">Thallus</tissue>
    </source>
</reference>
<comment type="caution">
    <text evidence="2">The sequence shown here is derived from an EMBL/GenBank/DDBJ whole genome shotgun (WGS) entry which is preliminary data.</text>
</comment>
<keyword evidence="3" id="KW-1185">Reference proteome</keyword>
<dbReference type="EMBL" id="JAACFV010000234">
    <property type="protein sequence ID" value="KAF7502616.1"/>
    <property type="molecule type" value="Genomic_DNA"/>
</dbReference>